<dbReference type="NCBIfam" id="TIGR00756">
    <property type="entry name" value="PPR"/>
    <property type="match status" value="1"/>
</dbReference>
<keyword evidence="6" id="KW-1185">Reference proteome</keyword>
<dbReference type="Proteomes" id="UP000006038">
    <property type="component" value="Chromosome 7"/>
</dbReference>
<evidence type="ECO:0000256" key="2">
    <source>
        <dbReference type="ARBA" id="ARBA00022946"/>
    </source>
</evidence>
<accession>J3MJQ7</accession>
<dbReference type="AlphaFoldDB" id="J3MJQ7"/>
<evidence type="ECO:0000313" key="5">
    <source>
        <dbReference type="EnsemblPlants" id="OB07G16390.1"/>
    </source>
</evidence>
<reference evidence="5" key="1">
    <citation type="journal article" date="2013" name="Nat. Commun.">
        <title>Whole-genome sequencing of Oryza brachyantha reveals mechanisms underlying Oryza genome evolution.</title>
        <authorList>
            <person name="Chen J."/>
            <person name="Huang Q."/>
            <person name="Gao D."/>
            <person name="Wang J."/>
            <person name="Lang Y."/>
            <person name="Liu T."/>
            <person name="Li B."/>
            <person name="Bai Z."/>
            <person name="Luis Goicoechea J."/>
            <person name="Liang C."/>
            <person name="Chen C."/>
            <person name="Zhang W."/>
            <person name="Sun S."/>
            <person name="Liao Y."/>
            <person name="Zhang X."/>
            <person name="Yang L."/>
            <person name="Song C."/>
            <person name="Wang M."/>
            <person name="Shi J."/>
            <person name="Liu G."/>
            <person name="Liu J."/>
            <person name="Zhou H."/>
            <person name="Zhou W."/>
            <person name="Yu Q."/>
            <person name="An N."/>
            <person name="Chen Y."/>
            <person name="Cai Q."/>
            <person name="Wang B."/>
            <person name="Liu B."/>
            <person name="Min J."/>
            <person name="Huang Y."/>
            <person name="Wu H."/>
            <person name="Li Z."/>
            <person name="Zhang Y."/>
            <person name="Yin Y."/>
            <person name="Song W."/>
            <person name="Jiang J."/>
            <person name="Jackson S.A."/>
            <person name="Wing R.A."/>
            <person name="Wang J."/>
            <person name="Chen M."/>
        </authorList>
    </citation>
    <scope>NUCLEOTIDE SEQUENCE [LARGE SCALE GENOMIC DNA]</scope>
    <source>
        <strain evidence="5">cv. IRGC 101232</strain>
    </source>
</reference>
<dbReference type="Pfam" id="PF01535">
    <property type="entry name" value="PPR"/>
    <property type="match status" value="4"/>
</dbReference>
<evidence type="ECO:0000256" key="3">
    <source>
        <dbReference type="PROSITE-ProRule" id="PRU00708"/>
    </source>
</evidence>
<feature type="repeat" description="PPR" evidence="3">
    <location>
        <begin position="402"/>
        <end position="436"/>
    </location>
</feature>
<evidence type="ECO:0000256" key="1">
    <source>
        <dbReference type="ARBA" id="ARBA00022737"/>
    </source>
</evidence>
<name>J3MJQ7_ORYBR</name>
<evidence type="ECO:0000313" key="6">
    <source>
        <dbReference type="Proteomes" id="UP000006038"/>
    </source>
</evidence>
<dbReference type="eggNOG" id="KOG4197">
    <property type="taxonomic scope" value="Eukaryota"/>
</dbReference>
<evidence type="ECO:0008006" key="7">
    <source>
        <dbReference type="Google" id="ProtNLM"/>
    </source>
</evidence>
<dbReference type="GO" id="GO:0009451">
    <property type="term" value="P:RNA modification"/>
    <property type="evidence" value="ECO:0007669"/>
    <property type="project" value="InterPro"/>
</dbReference>
<feature type="compositionally biased region" description="Basic and acidic residues" evidence="4">
    <location>
        <begin position="86"/>
        <end position="95"/>
    </location>
</feature>
<organism evidence="5">
    <name type="scientific">Oryza brachyantha</name>
    <name type="common">malo sina</name>
    <dbReference type="NCBI Taxonomy" id="4533"/>
    <lineage>
        <taxon>Eukaryota</taxon>
        <taxon>Viridiplantae</taxon>
        <taxon>Streptophyta</taxon>
        <taxon>Embryophyta</taxon>
        <taxon>Tracheophyta</taxon>
        <taxon>Spermatophyta</taxon>
        <taxon>Magnoliopsida</taxon>
        <taxon>Liliopsida</taxon>
        <taxon>Poales</taxon>
        <taxon>Poaceae</taxon>
        <taxon>BOP clade</taxon>
        <taxon>Oryzoideae</taxon>
        <taxon>Oryzeae</taxon>
        <taxon>Oryzinae</taxon>
        <taxon>Oryza</taxon>
    </lineage>
</organism>
<feature type="repeat" description="PPR" evidence="3">
    <location>
        <begin position="299"/>
        <end position="333"/>
    </location>
</feature>
<dbReference type="InterPro" id="IPR046960">
    <property type="entry name" value="PPR_At4g14850-like_plant"/>
</dbReference>
<protein>
    <recommendedName>
        <fullName evidence="7">Pentacotripeptide-repeat region of PRORP domain-containing protein</fullName>
    </recommendedName>
</protein>
<dbReference type="GO" id="GO:0003723">
    <property type="term" value="F:RNA binding"/>
    <property type="evidence" value="ECO:0007669"/>
    <property type="project" value="InterPro"/>
</dbReference>
<dbReference type="Gramene" id="OB07G16390.1">
    <property type="protein sequence ID" value="OB07G16390.1"/>
    <property type="gene ID" value="OB07G16390"/>
</dbReference>
<dbReference type="InterPro" id="IPR002885">
    <property type="entry name" value="PPR_rpt"/>
</dbReference>
<feature type="compositionally biased region" description="Pro residues" evidence="4">
    <location>
        <begin position="58"/>
        <end position="73"/>
    </location>
</feature>
<dbReference type="PROSITE" id="PS51375">
    <property type="entry name" value="PPR"/>
    <property type="match status" value="2"/>
</dbReference>
<keyword evidence="1" id="KW-0677">Repeat</keyword>
<dbReference type="EnsemblPlants" id="OB07G16390.1">
    <property type="protein sequence ID" value="OB07G16390.1"/>
    <property type="gene ID" value="OB07G16390"/>
</dbReference>
<feature type="region of interest" description="Disordered" evidence="4">
    <location>
        <begin position="52"/>
        <end position="104"/>
    </location>
</feature>
<keyword evidence="2" id="KW-0809">Transit peptide</keyword>
<dbReference type="HOGENOM" id="CLU_626085_0_0_1"/>
<dbReference type="InterPro" id="IPR011990">
    <property type="entry name" value="TPR-like_helical_dom_sf"/>
</dbReference>
<reference evidence="5" key="2">
    <citation type="submission" date="2013-04" db="UniProtKB">
        <authorList>
            <consortium name="EnsemblPlants"/>
        </authorList>
    </citation>
    <scope>IDENTIFICATION</scope>
</reference>
<dbReference type="Gene3D" id="1.25.40.10">
    <property type="entry name" value="Tetratricopeptide repeat domain"/>
    <property type="match status" value="3"/>
</dbReference>
<sequence length="450" mass="48139">MAILEPFLQSAPRSTVAAAPLGWGGIGGAGDVSLLGGSDLKAARKLDGHAYPELPALRKPPPPPPLHPRPNLPVPTTTSHDDDDGPATRHSDRGKRPVTAWRESPSLSGAGDVLRLLDALRLPPDEDVYVSLLRDCADAAEVASVHAHIAGSLAVSGLPLPLANRLVLAYAACGDTGTARQVFDEMPVKNGITWATMVSAYSDGCFHHDALRLFAQMCHQVQGLTGDHYTHAIVAVLRSCARVDELDFGEQVHAFLVKKNGVCGDVGSSLLQLYCHCRQQSSARHVLQMMRSSSEEPVPEAAWTSLIKASHHDGCLDDAIDIFRDMASSGILRSSFSLSSILAVCAEAKGKGCYGQQVHADAIKRGLDMNQFVGSGLLHMYAKQGQLEDAARAFDAIGGTPDAVCWSAMAMAYARGGMYREATRVVYQMKASGMDPSELMMNEVKLACFR</sequence>
<dbReference type="PANTHER" id="PTHR24015:SF2030">
    <property type="entry name" value="OS07G0244400 PROTEIN"/>
    <property type="match status" value="1"/>
</dbReference>
<dbReference type="OMA" id="SDGCFHH"/>
<evidence type="ECO:0000256" key="4">
    <source>
        <dbReference type="SAM" id="MobiDB-lite"/>
    </source>
</evidence>
<proteinExistence type="predicted"/>
<dbReference type="PANTHER" id="PTHR24015">
    <property type="entry name" value="OS07G0578800 PROTEIN-RELATED"/>
    <property type="match status" value="1"/>
</dbReference>